<dbReference type="Gene3D" id="1.20.120.330">
    <property type="entry name" value="Nucleotidyltransferases domain 2"/>
    <property type="match status" value="1"/>
</dbReference>
<comment type="caution">
    <text evidence="3">The sequence shown here is derived from an EMBL/GenBank/DDBJ whole genome shotgun (WGS) entry which is preliminary data.</text>
</comment>
<dbReference type="InterPro" id="IPR007842">
    <property type="entry name" value="HEPN_dom"/>
</dbReference>
<gene>
    <name evidence="3" type="ORF">GCM10007301_12600</name>
</gene>
<dbReference type="Pfam" id="PF05168">
    <property type="entry name" value="HEPN"/>
    <property type="match status" value="1"/>
</dbReference>
<feature type="domain" description="HEPN" evidence="2">
    <location>
        <begin position="5"/>
        <end position="123"/>
    </location>
</feature>
<name>A0A917BRU6_9HYPH</name>
<accession>A0A917BRU6</accession>
<dbReference type="PANTHER" id="PTHR36565">
    <property type="entry name" value="UPF0332 PROTEIN TM_1000"/>
    <property type="match status" value="1"/>
</dbReference>
<keyword evidence="4" id="KW-1185">Reference proteome</keyword>
<reference evidence="3" key="1">
    <citation type="journal article" date="2014" name="Int. J. Syst. Evol. Microbiol.">
        <title>Complete genome sequence of Corynebacterium casei LMG S-19264T (=DSM 44701T), isolated from a smear-ripened cheese.</title>
        <authorList>
            <consortium name="US DOE Joint Genome Institute (JGI-PGF)"/>
            <person name="Walter F."/>
            <person name="Albersmeier A."/>
            <person name="Kalinowski J."/>
            <person name="Ruckert C."/>
        </authorList>
    </citation>
    <scope>NUCLEOTIDE SEQUENCE</scope>
    <source>
        <strain evidence="3">CCM 7897</strain>
    </source>
</reference>
<dbReference type="AlphaFoldDB" id="A0A917BRU6"/>
<comment type="similarity">
    <text evidence="1">Belongs to the UPF0332 family.</text>
</comment>
<evidence type="ECO:0000256" key="1">
    <source>
        <dbReference type="ARBA" id="ARBA00038248"/>
    </source>
</evidence>
<dbReference type="RefSeq" id="WP_188576385.1">
    <property type="nucleotide sequence ID" value="NZ_BMCT01000001.1"/>
</dbReference>
<evidence type="ECO:0000313" key="3">
    <source>
        <dbReference type="EMBL" id="GGF54549.1"/>
    </source>
</evidence>
<sequence length="125" mass="13791">MDSVLWLKALEALDVAVLALEREKYDSACNRAYYAMFCAARVALERVGAPPRAVAAKTHVGTILSFTRHVVEAGHVPAEIGRLLSVSQQMRLIADYDADEMADAEDARKAVEDARLFLEAVRRMA</sequence>
<evidence type="ECO:0000313" key="4">
    <source>
        <dbReference type="Proteomes" id="UP000606044"/>
    </source>
</evidence>
<dbReference type="Proteomes" id="UP000606044">
    <property type="component" value="Unassembled WGS sequence"/>
</dbReference>
<protein>
    <submittedName>
        <fullName evidence="3">HEPN domain-containing protein</fullName>
    </submittedName>
</protein>
<evidence type="ECO:0000259" key="2">
    <source>
        <dbReference type="Pfam" id="PF05168"/>
    </source>
</evidence>
<dbReference type="EMBL" id="BMCT01000001">
    <property type="protein sequence ID" value="GGF54549.1"/>
    <property type="molecule type" value="Genomic_DNA"/>
</dbReference>
<dbReference type="InterPro" id="IPR052226">
    <property type="entry name" value="UPF0332_toxin"/>
</dbReference>
<proteinExistence type="inferred from homology"/>
<dbReference type="PANTHER" id="PTHR36565:SF1">
    <property type="entry name" value="UPF0332 PROTEIN TM_1000"/>
    <property type="match status" value="1"/>
</dbReference>
<organism evidence="3 4">
    <name type="scientific">Azorhizobium oxalatiphilum</name>
    <dbReference type="NCBI Taxonomy" id="980631"/>
    <lineage>
        <taxon>Bacteria</taxon>
        <taxon>Pseudomonadati</taxon>
        <taxon>Pseudomonadota</taxon>
        <taxon>Alphaproteobacteria</taxon>
        <taxon>Hyphomicrobiales</taxon>
        <taxon>Xanthobacteraceae</taxon>
        <taxon>Azorhizobium</taxon>
    </lineage>
</organism>
<reference evidence="3" key="2">
    <citation type="submission" date="2020-09" db="EMBL/GenBank/DDBJ databases">
        <authorList>
            <person name="Sun Q."/>
            <person name="Sedlacek I."/>
        </authorList>
    </citation>
    <scope>NUCLEOTIDE SEQUENCE</scope>
    <source>
        <strain evidence="3">CCM 7897</strain>
    </source>
</reference>